<accession>A0AAP2G720</accession>
<dbReference type="NCBIfam" id="NF006746">
    <property type="entry name" value="PRK09270.1-5"/>
    <property type="match status" value="1"/>
</dbReference>
<dbReference type="PANTHER" id="PTHR10285">
    <property type="entry name" value="URIDINE KINASE"/>
    <property type="match status" value="1"/>
</dbReference>
<dbReference type="Pfam" id="PF03308">
    <property type="entry name" value="MeaB"/>
    <property type="match status" value="1"/>
</dbReference>
<dbReference type="InterPro" id="IPR027417">
    <property type="entry name" value="P-loop_NTPase"/>
</dbReference>
<keyword evidence="1" id="KW-0808">Transferase</keyword>
<dbReference type="Gene3D" id="3.40.50.300">
    <property type="entry name" value="P-loop containing nucleotide triphosphate hydrolases"/>
    <property type="match status" value="3"/>
</dbReference>
<protein>
    <submittedName>
        <fullName evidence="1">Nucleoside/nucleotide kinase family protein</fullName>
    </submittedName>
</protein>
<dbReference type="Proteomes" id="UP001315686">
    <property type="component" value="Unassembled WGS sequence"/>
</dbReference>
<name>A0AAP2G720_9RHOB</name>
<comment type="caution">
    <text evidence="1">The sequence shown here is derived from an EMBL/GenBank/DDBJ whole genome shotgun (WGS) entry which is preliminary data.</text>
</comment>
<organism evidence="1 2">
    <name type="scientific">Harenicola maris</name>
    <dbReference type="NCBI Taxonomy" id="2841044"/>
    <lineage>
        <taxon>Bacteria</taxon>
        <taxon>Pseudomonadati</taxon>
        <taxon>Pseudomonadota</taxon>
        <taxon>Alphaproteobacteria</taxon>
        <taxon>Rhodobacterales</taxon>
        <taxon>Paracoccaceae</taxon>
        <taxon>Harenicola</taxon>
    </lineage>
</organism>
<evidence type="ECO:0000313" key="1">
    <source>
        <dbReference type="EMBL" id="MBT0956412.1"/>
    </source>
</evidence>
<reference evidence="1 2" key="1">
    <citation type="journal article" date="2021" name="Arch. Microbiol.">
        <title>Harenicola maris gen. nov., sp. nov. isolated from the Sea of Japan shallow sediments.</title>
        <authorList>
            <person name="Romanenko L.A."/>
            <person name="Kurilenko V.V."/>
            <person name="Chernysheva N.Y."/>
            <person name="Tekutyeva L.A."/>
            <person name="Velansky P.V."/>
            <person name="Svetashev V.I."/>
            <person name="Isaeva M.P."/>
        </authorList>
    </citation>
    <scope>NUCLEOTIDE SEQUENCE [LARGE SCALE GENOMIC DNA]</scope>
    <source>
        <strain evidence="1 2">KMM 3653</strain>
    </source>
</reference>
<dbReference type="EMBL" id="JADQAZ010000001">
    <property type="protein sequence ID" value="MBT0956412.1"/>
    <property type="molecule type" value="Genomic_DNA"/>
</dbReference>
<dbReference type="SUPFAM" id="SSF52540">
    <property type="entry name" value="P-loop containing nucleoside triphosphate hydrolases"/>
    <property type="match status" value="1"/>
</dbReference>
<proteinExistence type="predicted"/>
<dbReference type="AlphaFoldDB" id="A0AAP2G720"/>
<dbReference type="GO" id="GO:0016301">
    <property type="term" value="F:kinase activity"/>
    <property type="evidence" value="ECO:0007669"/>
    <property type="project" value="UniProtKB-KW"/>
</dbReference>
<keyword evidence="1" id="KW-0418">Kinase</keyword>
<keyword evidence="2" id="KW-1185">Reference proteome</keyword>
<dbReference type="RefSeq" id="WP_327792617.1">
    <property type="nucleotide sequence ID" value="NZ_JADQAZ010000001.1"/>
</dbReference>
<sequence>MSDPNEIAEALLEQILAASRAGRRRLIAIVGPPASGKSTLSEILADRMTAAGRKTQVVPMDGFHLDNQILSKQGLLARKGAPETFDVEGLLRLVKALPGSDAVYFPIFDRARDIAIASAGMVSGESDSVIVEGNYLLLDALGWRDLKDCWDFAIQLDVQLSVLKERLVKRWLSHGLTPEQAQERAEMNDLRNAGLVASQSMLADVTIKI</sequence>
<evidence type="ECO:0000313" key="2">
    <source>
        <dbReference type="Proteomes" id="UP001315686"/>
    </source>
</evidence>
<gene>
    <name evidence="1" type="ORF">IV417_03365</name>
</gene>